<dbReference type="AlphaFoldDB" id="A0A0V0RBG9"/>
<dbReference type="EMBL" id="JYDL01001380">
    <property type="protein sequence ID" value="KRX11795.1"/>
    <property type="molecule type" value="Genomic_DNA"/>
</dbReference>
<evidence type="ECO:0000313" key="2">
    <source>
        <dbReference type="Proteomes" id="UP000054630"/>
    </source>
</evidence>
<accession>A0A0V0RBG9</accession>
<name>A0A0V0RBG9_9BILA</name>
<protein>
    <submittedName>
        <fullName evidence="1">Uncharacterized protein</fullName>
    </submittedName>
</protein>
<sequence length="30" mass="3649">MNLSMRDAQFLVLQPSMHSFFFFSKWLIKV</sequence>
<reference evidence="1 2" key="1">
    <citation type="submission" date="2015-01" db="EMBL/GenBank/DDBJ databases">
        <title>Evolution of Trichinella species and genotypes.</title>
        <authorList>
            <person name="Korhonen P.K."/>
            <person name="Edoardo P."/>
            <person name="Giuseppe L.R."/>
            <person name="Gasser R.B."/>
        </authorList>
    </citation>
    <scope>NUCLEOTIDE SEQUENCE [LARGE SCALE GENOMIC DNA]</scope>
    <source>
        <strain evidence="1">ISS37</strain>
    </source>
</reference>
<evidence type="ECO:0000313" key="1">
    <source>
        <dbReference type="EMBL" id="KRX11795.1"/>
    </source>
</evidence>
<gene>
    <name evidence="1" type="ORF">T07_6193</name>
</gene>
<organism evidence="1 2">
    <name type="scientific">Trichinella nelsoni</name>
    <dbReference type="NCBI Taxonomy" id="6336"/>
    <lineage>
        <taxon>Eukaryota</taxon>
        <taxon>Metazoa</taxon>
        <taxon>Ecdysozoa</taxon>
        <taxon>Nematoda</taxon>
        <taxon>Enoplea</taxon>
        <taxon>Dorylaimia</taxon>
        <taxon>Trichinellida</taxon>
        <taxon>Trichinellidae</taxon>
        <taxon>Trichinella</taxon>
    </lineage>
</organism>
<keyword evidence="2" id="KW-1185">Reference proteome</keyword>
<proteinExistence type="predicted"/>
<comment type="caution">
    <text evidence="1">The sequence shown here is derived from an EMBL/GenBank/DDBJ whole genome shotgun (WGS) entry which is preliminary data.</text>
</comment>
<dbReference type="Proteomes" id="UP000054630">
    <property type="component" value="Unassembled WGS sequence"/>
</dbReference>